<keyword evidence="5" id="KW-0408">Iron</keyword>
<dbReference type="GO" id="GO:0004656">
    <property type="term" value="F:procollagen-proline 4-dioxygenase activity"/>
    <property type="evidence" value="ECO:0007669"/>
    <property type="project" value="TreeGrafter"/>
</dbReference>
<keyword evidence="4" id="KW-0560">Oxidoreductase</keyword>
<dbReference type="GO" id="GO:0031418">
    <property type="term" value="F:L-ascorbic acid binding"/>
    <property type="evidence" value="ECO:0007669"/>
    <property type="project" value="InterPro"/>
</dbReference>
<evidence type="ECO:0000259" key="6">
    <source>
        <dbReference type="SMART" id="SM00702"/>
    </source>
</evidence>
<keyword evidence="3" id="KW-0223">Dioxygenase</keyword>
<dbReference type="InterPro" id="IPR045054">
    <property type="entry name" value="P4HA-like"/>
</dbReference>
<name>A0A4R8QZX2_COLTR</name>
<dbReference type="AlphaFoldDB" id="A0A4R8QZX2"/>
<comment type="caution">
    <text evidence="7">The sequence shown here is derived from an EMBL/GenBank/DDBJ whole genome shotgun (WGS) entry which is preliminary data.</text>
</comment>
<evidence type="ECO:0000313" key="7">
    <source>
        <dbReference type="EMBL" id="TDZ41139.1"/>
    </source>
</evidence>
<dbReference type="GO" id="GO:0005783">
    <property type="term" value="C:endoplasmic reticulum"/>
    <property type="evidence" value="ECO:0007669"/>
    <property type="project" value="TreeGrafter"/>
</dbReference>
<evidence type="ECO:0000256" key="2">
    <source>
        <dbReference type="ARBA" id="ARBA00022723"/>
    </source>
</evidence>
<evidence type="ECO:0000256" key="1">
    <source>
        <dbReference type="ARBA" id="ARBA00001961"/>
    </source>
</evidence>
<dbReference type="InterPro" id="IPR006620">
    <property type="entry name" value="Pro_4_hyd_alph"/>
</dbReference>
<dbReference type="GO" id="GO:0005506">
    <property type="term" value="F:iron ion binding"/>
    <property type="evidence" value="ECO:0007669"/>
    <property type="project" value="InterPro"/>
</dbReference>
<comment type="cofactor">
    <cofactor evidence="1">
        <name>L-ascorbate</name>
        <dbReference type="ChEBI" id="CHEBI:38290"/>
    </cofactor>
</comment>
<proteinExistence type="predicted"/>
<sequence length="635" mass="71185">MASFITKLLGISAYTGLVAVTLPYLQTLNLTTPAPLRDALLFLQSPEPLSTSTTTTAQPYSCQPQNYTTQIVSLDPLVIYIHSFLSEADISALLDAGEASFRPSYVVMNGRTQGTPDRTSSSAGLPATDPAVQCVLARAETFMGTLLAPGRDEIGPPQLVRYSAGQRFNVHHDWYDAFQPDTKLRRNRRWNRIASFLAILEDECTEGETWFPHVEAITPQRRAERDGAVWERHEEGGLKFRPVRGNAVFWVNLHANGTAGHEPEKMFYRGRPLPMIKAPSLAVFILYANHFVRFHEEQKLSAYGHIFRFVKNAYCRDTSSASRFGISDDDIDQAEVLKLVPMINLQDKDWVEVVPASWQGTKLSMPRNHGERALRSDQLTAKLLLPDVYTMGLPGYVNVGLQPGGKVFRQVYVHRHWATPAVLRRPVVTDIVTIPKVNLAADYVAMLEDCMSEKDRAVLKRIVERDFGRGQAVAVRLRSAIRRINVNDADLSKSAVTRILESPVLGVCEQWASMASYRDGQRKGDNPVTEQVLKSCCVMLGIELDESPEAMIDAITKIDGEVGRAVSTVEFLHSRSNDDAHSHELTQCAVKLVLDSKKLEYWRRLGLFYNRIRGIEFDAQDEATWTSLFGEPYDS</sequence>
<dbReference type="PANTHER" id="PTHR10869">
    <property type="entry name" value="PROLYL 4-HYDROXYLASE ALPHA SUBUNIT"/>
    <property type="match status" value="1"/>
</dbReference>
<dbReference type="Gene3D" id="2.60.120.620">
    <property type="entry name" value="q2cbj1_9rhob like domain"/>
    <property type="match status" value="1"/>
</dbReference>
<protein>
    <submittedName>
        <fullName evidence="7">Prolyl 4-hydroxylase 13</fullName>
    </submittedName>
</protein>
<reference evidence="7 8" key="1">
    <citation type="submission" date="2018-12" db="EMBL/GenBank/DDBJ databases">
        <title>Genome sequence and assembly of Colletotrichum trifolii.</title>
        <authorList>
            <person name="Gan P."/>
            <person name="Shirasu K."/>
        </authorList>
    </citation>
    <scope>NUCLEOTIDE SEQUENCE [LARGE SCALE GENOMIC DNA]</scope>
    <source>
        <strain evidence="7 8">543-2</strain>
    </source>
</reference>
<organism evidence="7 8">
    <name type="scientific">Colletotrichum trifolii</name>
    <dbReference type="NCBI Taxonomy" id="5466"/>
    <lineage>
        <taxon>Eukaryota</taxon>
        <taxon>Fungi</taxon>
        <taxon>Dikarya</taxon>
        <taxon>Ascomycota</taxon>
        <taxon>Pezizomycotina</taxon>
        <taxon>Sordariomycetes</taxon>
        <taxon>Hypocreomycetidae</taxon>
        <taxon>Glomerellales</taxon>
        <taxon>Glomerellaceae</taxon>
        <taxon>Colletotrichum</taxon>
        <taxon>Colletotrichum orbiculare species complex</taxon>
    </lineage>
</organism>
<evidence type="ECO:0000256" key="3">
    <source>
        <dbReference type="ARBA" id="ARBA00022964"/>
    </source>
</evidence>
<evidence type="ECO:0000256" key="4">
    <source>
        <dbReference type="ARBA" id="ARBA00023002"/>
    </source>
</evidence>
<dbReference type="PANTHER" id="PTHR10869:SF242">
    <property type="entry name" value="PROLYL 4-HYDROXYLASE ALPHA SUBUNIT DOMAIN-CONTAINING PROTEIN"/>
    <property type="match status" value="1"/>
</dbReference>
<feature type="domain" description="Prolyl 4-hydroxylase alpha subunit" evidence="6">
    <location>
        <begin position="76"/>
        <end position="288"/>
    </location>
</feature>
<evidence type="ECO:0000313" key="8">
    <source>
        <dbReference type="Proteomes" id="UP000295703"/>
    </source>
</evidence>
<dbReference type="Proteomes" id="UP000295703">
    <property type="component" value="Unassembled WGS sequence"/>
</dbReference>
<evidence type="ECO:0000256" key="5">
    <source>
        <dbReference type="ARBA" id="ARBA00023004"/>
    </source>
</evidence>
<accession>A0A4R8QZX2</accession>
<gene>
    <name evidence="7" type="primary">P4H13</name>
    <name evidence="7" type="ORF">CTRI78_v009945</name>
</gene>
<keyword evidence="2" id="KW-0479">Metal-binding</keyword>
<dbReference type="EMBL" id="RYZW01000147">
    <property type="protein sequence ID" value="TDZ41139.1"/>
    <property type="molecule type" value="Genomic_DNA"/>
</dbReference>
<dbReference type="STRING" id="5466.A0A4R8QZX2"/>
<keyword evidence="8" id="KW-1185">Reference proteome</keyword>
<dbReference type="SMART" id="SM00702">
    <property type="entry name" value="P4Hc"/>
    <property type="match status" value="1"/>
</dbReference>